<proteinExistence type="predicted"/>
<dbReference type="PANTHER" id="PTHR19303">
    <property type="entry name" value="TRANSPOSON"/>
    <property type="match status" value="1"/>
</dbReference>
<keyword evidence="3" id="KW-1185">Reference proteome</keyword>
<evidence type="ECO:0000313" key="3">
    <source>
        <dbReference type="Proteomes" id="UP001558652"/>
    </source>
</evidence>
<dbReference type="EMBL" id="JBFDAA010000001">
    <property type="protein sequence ID" value="KAL1141025.1"/>
    <property type="molecule type" value="Genomic_DNA"/>
</dbReference>
<dbReference type="PANTHER" id="PTHR19303:SF73">
    <property type="entry name" value="PROTEIN PDC2"/>
    <property type="match status" value="1"/>
</dbReference>
<sequence length="382" mass="43915">MKSPFSTRSGATEPVLEEMLTIQEKVRLLDMITKKIMEVARHFNLNESTVRYIRKEEKNIRATATDEPHPESSSTMCADFTASKGWFEKFQKRYQLKSVVLHGEAVSADQSAAEDYVNKYFQTILEESEYHPEQVFNMDETGLFWKKIPSRTFIFKDEAKVRGFKAYKDHVTHVICGNAEEFLLKPALIYKAKNPRALKNKNKNLLPVHWMVKSYLEEKGLEIKVLLLMDNAGGHAQELSYEGVRIEFLPPNTTSLIQPMDLKDMKVETAKASWKELPPGIVHESEELTPEEVNSAVDNTVRLAQMLEGEGFQDMNRADVFEVLETSDPLNDEDLVELAKTESEEEAEELPEVPEEEVGPTLERLSIFYFLLFCLKKWVIRV</sequence>
<dbReference type="InterPro" id="IPR004875">
    <property type="entry name" value="DDE_SF_endonuclease_dom"/>
</dbReference>
<name>A0ABD0YYU7_9HEMI</name>
<comment type="caution">
    <text evidence="2">The sequence shown here is derived from an EMBL/GenBank/DDBJ whole genome shotgun (WGS) entry which is preliminary data.</text>
</comment>
<protein>
    <recommendedName>
        <fullName evidence="1">DDE-1 domain-containing protein</fullName>
    </recommendedName>
</protein>
<dbReference type="InterPro" id="IPR050863">
    <property type="entry name" value="CenT-Element_Derived"/>
</dbReference>
<evidence type="ECO:0000259" key="1">
    <source>
        <dbReference type="Pfam" id="PF03184"/>
    </source>
</evidence>
<dbReference type="Proteomes" id="UP001558652">
    <property type="component" value="Unassembled WGS sequence"/>
</dbReference>
<evidence type="ECO:0000313" key="2">
    <source>
        <dbReference type="EMBL" id="KAL1141025.1"/>
    </source>
</evidence>
<gene>
    <name evidence="2" type="ORF">AAG570_000951</name>
</gene>
<accession>A0ABD0YYU7</accession>
<organism evidence="2 3">
    <name type="scientific">Ranatra chinensis</name>
    <dbReference type="NCBI Taxonomy" id="642074"/>
    <lineage>
        <taxon>Eukaryota</taxon>
        <taxon>Metazoa</taxon>
        <taxon>Ecdysozoa</taxon>
        <taxon>Arthropoda</taxon>
        <taxon>Hexapoda</taxon>
        <taxon>Insecta</taxon>
        <taxon>Pterygota</taxon>
        <taxon>Neoptera</taxon>
        <taxon>Paraneoptera</taxon>
        <taxon>Hemiptera</taxon>
        <taxon>Heteroptera</taxon>
        <taxon>Panheteroptera</taxon>
        <taxon>Nepomorpha</taxon>
        <taxon>Nepidae</taxon>
        <taxon>Ranatrinae</taxon>
        <taxon>Ranatra</taxon>
    </lineage>
</organism>
<dbReference type="Pfam" id="PF03184">
    <property type="entry name" value="DDE_1"/>
    <property type="match status" value="1"/>
</dbReference>
<dbReference type="AlphaFoldDB" id="A0ABD0YYU7"/>
<feature type="domain" description="DDE-1" evidence="1">
    <location>
        <begin position="168"/>
        <end position="214"/>
    </location>
</feature>
<reference evidence="2 3" key="1">
    <citation type="submission" date="2024-07" db="EMBL/GenBank/DDBJ databases">
        <title>Chromosome-level genome assembly of the water stick insect Ranatra chinensis (Heteroptera: Nepidae).</title>
        <authorList>
            <person name="Liu X."/>
        </authorList>
    </citation>
    <scope>NUCLEOTIDE SEQUENCE [LARGE SCALE GENOMIC DNA]</scope>
    <source>
        <strain evidence="2">Cailab_2021Rc</strain>
        <tissue evidence="2">Muscle</tissue>
    </source>
</reference>